<name>A0A075B0G2_ROZAC</name>
<dbReference type="Proteomes" id="UP000030755">
    <property type="component" value="Unassembled WGS sequence"/>
</dbReference>
<reference evidence="1 2" key="1">
    <citation type="journal article" date="2013" name="Curr. Biol.">
        <title>Shared signatures of parasitism and phylogenomics unite Cryptomycota and microsporidia.</title>
        <authorList>
            <person name="James T.Y."/>
            <person name="Pelin A."/>
            <person name="Bonen L."/>
            <person name="Ahrendt S."/>
            <person name="Sain D."/>
            <person name="Corradi N."/>
            <person name="Stajich J.E."/>
        </authorList>
    </citation>
    <scope>NUCLEOTIDE SEQUENCE [LARGE SCALE GENOMIC DNA]</scope>
    <source>
        <strain evidence="1 2">CSF55</strain>
    </source>
</reference>
<gene>
    <name evidence="1" type="ORF">O9G_006146</name>
</gene>
<keyword evidence="2" id="KW-1185">Reference proteome</keyword>
<dbReference type="HOGENOM" id="CLU_118217_0_0_1"/>
<evidence type="ECO:0000313" key="1">
    <source>
        <dbReference type="EMBL" id="EPZ36064.1"/>
    </source>
</evidence>
<proteinExistence type="predicted"/>
<protein>
    <submittedName>
        <fullName evidence="1">Uncharacterized protein</fullName>
    </submittedName>
</protein>
<dbReference type="AlphaFoldDB" id="A0A075B0G2"/>
<sequence length="200" mass="22901">MVSLKSNPHKNLELSFAGSKIISKNLTISNGLIFSHDNQTQMMELEDFKVTLPEDEISRTFWKYRFLQSYPFARINKSRHHLERGESNDELILRKEALKDTTELVIQIEIGFNIHEFSIDPSFDVVGFHDILFPGDLFAVEKKGAKNCVFTATLNGMDPASAPCGKFVTIKPEKYVLSIVNYGRPFHQIALAREKVFNKY</sequence>
<accession>A0A075B0G2</accession>
<dbReference type="EMBL" id="KE560676">
    <property type="protein sequence ID" value="EPZ36064.1"/>
    <property type="molecule type" value="Genomic_DNA"/>
</dbReference>
<evidence type="ECO:0000313" key="2">
    <source>
        <dbReference type="Proteomes" id="UP000030755"/>
    </source>
</evidence>
<organism evidence="1 2">
    <name type="scientific">Rozella allomycis (strain CSF55)</name>
    <dbReference type="NCBI Taxonomy" id="988480"/>
    <lineage>
        <taxon>Eukaryota</taxon>
        <taxon>Fungi</taxon>
        <taxon>Fungi incertae sedis</taxon>
        <taxon>Cryptomycota</taxon>
        <taxon>Cryptomycota incertae sedis</taxon>
        <taxon>Rozella</taxon>
    </lineage>
</organism>